<gene>
    <name evidence="12" type="ORF">A2931_03210</name>
</gene>
<protein>
    <recommendedName>
        <fullName evidence="4">Orotidine 5'-phosphate decarboxylase</fullName>
        <ecNumber evidence="3">4.1.1.23</ecNumber>
    </recommendedName>
    <alternativeName>
        <fullName evidence="8">OMP decarboxylase</fullName>
    </alternativeName>
</protein>
<dbReference type="GO" id="GO:0005829">
    <property type="term" value="C:cytosol"/>
    <property type="evidence" value="ECO:0007669"/>
    <property type="project" value="TreeGrafter"/>
</dbReference>
<evidence type="ECO:0000256" key="1">
    <source>
        <dbReference type="ARBA" id="ARBA00002356"/>
    </source>
</evidence>
<evidence type="ECO:0000256" key="7">
    <source>
        <dbReference type="ARBA" id="ARBA00023239"/>
    </source>
</evidence>
<keyword evidence="5" id="KW-0210">Decarboxylase</keyword>
<comment type="function">
    <text evidence="1">Catalyzes the decarboxylation of orotidine 5'-monophosphate (OMP) to uridine 5'-monophosphate (UMP).</text>
</comment>
<feature type="binding site" evidence="10">
    <location>
        <position position="121"/>
    </location>
    <ligand>
        <name>substrate</name>
    </ligand>
</feature>
<feature type="active site" description="For OMPdecase activity" evidence="9">
    <location>
        <position position="63"/>
    </location>
</feature>
<dbReference type="SUPFAM" id="SSF51366">
    <property type="entry name" value="Ribulose-phoshate binding barrel"/>
    <property type="match status" value="1"/>
</dbReference>
<dbReference type="PANTHER" id="PTHR32119">
    <property type="entry name" value="OROTIDINE 5'-PHOSPHATE DECARBOXYLASE"/>
    <property type="match status" value="1"/>
</dbReference>
<keyword evidence="6" id="KW-0665">Pyrimidine biosynthesis</keyword>
<evidence type="ECO:0000256" key="8">
    <source>
        <dbReference type="ARBA" id="ARBA00033428"/>
    </source>
</evidence>
<evidence type="ECO:0000256" key="2">
    <source>
        <dbReference type="ARBA" id="ARBA00004861"/>
    </source>
</evidence>
<sequence>MAKPEERLIVAIDEHLVEKAILMIQRLMSVIEWFKIGSQLMYAGHAHSVAKFVHSLGKNVFWDNKIFDIPETSGKSVQNLVSSSSPEIFSIYAGEDSSLEALKLANWHKGKSKMFGVSLLTSDRIGSEEEAVSRVMAMAARLYMIRADGVICPAFIAERVKAAYGLKIISPGIRAGWHPASGHAMPLSAGKAIRFGADQIVVGSAITRAPKSVGGPRGAAEKILEEIAKASR</sequence>
<comment type="caution">
    <text evidence="12">The sequence shown here is derived from an EMBL/GenBank/DDBJ whole genome shotgun (WGS) entry which is preliminary data.</text>
</comment>
<dbReference type="GO" id="GO:0004590">
    <property type="term" value="F:orotidine-5'-phosphate decarboxylase activity"/>
    <property type="evidence" value="ECO:0007669"/>
    <property type="project" value="UniProtKB-EC"/>
</dbReference>
<dbReference type="PANTHER" id="PTHR32119:SF2">
    <property type="entry name" value="OROTIDINE 5'-PHOSPHATE DECARBOXYLASE"/>
    <property type="match status" value="1"/>
</dbReference>
<dbReference type="EC" id="4.1.1.23" evidence="3"/>
<dbReference type="GO" id="GO:0044205">
    <property type="term" value="P:'de novo' UMP biosynthetic process"/>
    <property type="evidence" value="ECO:0007669"/>
    <property type="project" value="InterPro"/>
</dbReference>
<evidence type="ECO:0000313" key="13">
    <source>
        <dbReference type="Proteomes" id="UP000177486"/>
    </source>
</evidence>
<evidence type="ECO:0000259" key="11">
    <source>
        <dbReference type="SMART" id="SM00934"/>
    </source>
</evidence>
<feature type="domain" description="Orotidine 5'-phosphate decarboxylase" evidence="11">
    <location>
        <begin position="7"/>
        <end position="223"/>
    </location>
</feature>
<dbReference type="InterPro" id="IPR011060">
    <property type="entry name" value="RibuloseP-bd_barrel"/>
</dbReference>
<evidence type="ECO:0000256" key="3">
    <source>
        <dbReference type="ARBA" id="ARBA00012321"/>
    </source>
</evidence>
<dbReference type="GO" id="GO:0006207">
    <property type="term" value="P:'de novo' pyrimidine nucleobase biosynthetic process"/>
    <property type="evidence" value="ECO:0007669"/>
    <property type="project" value="InterPro"/>
</dbReference>
<evidence type="ECO:0000256" key="5">
    <source>
        <dbReference type="ARBA" id="ARBA00022793"/>
    </source>
</evidence>
<dbReference type="EMBL" id="MHMQ01000003">
    <property type="protein sequence ID" value="OGZ31351.1"/>
    <property type="molecule type" value="Genomic_DNA"/>
</dbReference>
<dbReference type="InterPro" id="IPR001754">
    <property type="entry name" value="OMPdeCOase_dom"/>
</dbReference>
<feature type="binding site" evidence="10">
    <location>
        <position position="174"/>
    </location>
    <ligand>
        <name>substrate</name>
    </ligand>
</feature>
<feature type="binding site" evidence="10">
    <location>
        <position position="203"/>
    </location>
    <ligand>
        <name>substrate</name>
    </ligand>
</feature>
<organism evidence="12 13">
    <name type="scientific">Candidatus Niyogibacteria bacterium RIFCSPLOWO2_01_FULL_45_48</name>
    <dbReference type="NCBI Taxonomy" id="1801724"/>
    <lineage>
        <taxon>Bacteria</taxon>
        <taxon>Candidatus Niyogiibacteriota</taxon>
    </lineage>
</organism>
<dbReference type="Gene3D" id="3.20.20.70">
    <property type="entry name" value="Aldolase class I"/>
    <property type="match status" value="1"/>
</dbReference>
<dbReference type="SMART" id="SM00934">
    <property type="entry name" value="OMPdecase"/>
    <property type="match status" value="1"/>
</dbReference>
<evidence type="ECO:0000313" key="12">
    <source>
        <dbReference type="EMBL" id="OGZ31351.1"/>
    </source>
</evidence>
<evidence type="ECO:0000256" key="4">
    <source>
        <dbReference type="ARBA" id="ARBA00021923"/>
    </source>
</evidence>
<dbReference type="Pfam" id="PF00215">
    <property type="entry name" value="OMPdecase"/>
    <property type="match status" value="1"/>
</dbReference>
<evidence type="ECO:0000256" key="9">
    <source>
        <dbReference type="PIRSR" id="PIRSR614732-1"/>
    </source>
</evidence>
<dbReference type="AlphaFoldDB" id="A0A1G2F1B3"/>
<feature type="binding site" evidence="10">
    <location>
        <position position="35"/>
    </location>
    <ligand>
        <name>substrate</name>
    </ligand>
</feature>
<evidence type="ECO:0000256" key="10">
    <source>
        <dbReference type="PIRSR" id="PIRSR614732-2"/>
    </source>
</evidence>
<reference evidence="12 13" key="1">
    <citation type="journal article" date="2016" name="Nat. Commun.">
        <title>Thousands of microbial genomes shed light on interconnected biogeochemical processes in an aquifer system.</title>
        <authorList>
            <person name="Anantharaman K."/>
            <person name="Brown C.T."/>
            <person name="Hug L.A."/>
            <person name="Sharon I."/>
            <person name="Castelle C.J."/>
            <person name="Probst A.J."/>
            <person name="Thomas B.C."/>
            <person name="Singh A."/>
            <person name="Wilkins M.J."/>
            <person name="Karaoz U."/>
            <person name="Brodie E.L."/>
            <person name="Williams K.H."/>
            <person name="Hubbard S.S."/>
            <person name="Banfield J.F."/>
        </authorList>
    </citation>
    <scope>NUCLEOTIDE SEQUENCE [LARGE SCALE GENOMIC DNA]</scope>
</reference>
<dbReference type="InterPro" id="IPR014732">
    <property type="entry name" value="OMPdecase"/>
</dbReference>
<feature type="active site" description="For OMPdecase activity" evidence="9">
    <location>
        <position position="68"/>
    </location>
</feature>
<evidence type="ECO:0000256" key="6">
    <source>
        <dbReference type="ARBA" id="ARBA00022975"/>
    </source>
</evidence>
<accession>A0A1G2F1B3</accession>
<keyword evidence="7" id="KW-0456">Lyase</keyword>
<name>A0A1G2F1B3_9BACT</name>
<feature type="active site" description="For OMPdecase activity" evidence="9">
    <location>
        <position position="65"/>
    </location>
</feature>
<comment type="pathway">
    <text evidence="2">Pyrimidine metabolism; UMP biosynthesis via de novo pathway; UMP from orotate: step 2/2.</text>
</comment>
<dbReference type="InterPro" id="IPR013785">
    <property type="entry name" value="Aldolase_TIM"/>
</dbReference>
<feature type="binding site" evidence="10">
    <location>
        <position position="13"/>
    </location>
    <ligand>
        <name>substrate</name>
    </ligand>
</feature>
<proteinExistence type="predicted"/>
<dbReference type="Proteomes" id="UP000177486">
    <property type="component" value="Unassembled WGS sequence"/>
</dbReference>